<dbReference type="EMBL" id="GG680370">
    <property type="protein sequence ID" value="EER06710.1"/>
    <property type="molecule type" value="Genomic_DNA"/>
</dbReference>
<reference evidence="3 4" key="1">
    <citation type="submission" date="2008-07" db="EMBL/GenBank/DDBJ databases">
        <authorList>
            <person name="El-Sayed N."/>
            <person name="Caler E."/>
            <person name="Inman J."/>
            <person name="Amedeo P."/>
            <person name="Hass B."/>
            <person name="Wortman J."/>
        </authorList>
    </citation>
    <scope>NUCLEOTIDE SEQUENCE [LARGE SCALE GENOMIC DNA]</scope>
    <source>
        <strain evidence="4">ATCC 50983 / TXsc</strain>
    </source>
</reference>
<dbReference type="Pfam" id="PF04059">
    <property type="entry name" value="RRM_2"/>
    <property type="match status" value="1"/>
</dbReference>
<evidence type="ECO:0000259" key="2">
    <source>
        <dbReference type="PROSITE" id="PS50102"/>
    </source>
</evidence>
<protein>
    <recommendedName>
        <fullName evidence="2">RRM domain-containing protein</fullName>
    </recommendedName>
</protein>
<dbReference type="SMART" id="SM00360">
    <property type="entry name" value="RRM"/>
    <property type="match status" value="1"/>
</dbReference>
<proteinExistence type="predicted"/>
<feature type="domain" description="RRM" evidence="2">
    <location>
        <begin position="103"/>
        <end position="185"/>
    </location>
</feature>
<dbReference type="RefSeq" id="XP_002774894.1">
    <property type="nucleotide sequence ID" value="XM_002774848.1"/>
</dbReference>
<organism evidence="4">
    <name type="scientific">Perkinsus marinus (strain ATCC 50983 / TXsc)</name>
    <dbReference type="NCBI Taxonomy" id="423536"/>
    <lineage>
        <taxon>Eukaryota</taxon>
        <taxon>Sar</taxon>
        <taxon>Alveolata</taxon>
        <taxon>Perkinsozoa</taxon>
        <taxon>Perkinsea</taxon>
        <taxon>Perkinsida</taxon>
        <taxon>Perkinsidae</taxon>
        <taxon>Perkinsus</taxon>
    </lineage>
</organism>
<dbReference type="Gene3D" id="3.30.70.330">
    <property type="match status" value="1"/>
</dbReference>
<dbReference type="InterPro" id="IPR000504">
    <property type="entry name" value="RRM_dom"/>
</dbReference>
<dbReference type="CDD" id="cd12277">
    <property type="entry name" value="RRM3_MEI2_EAR1_like"/>
    <property type="match status" value="1"/>
</dbReference>
<dbReference type="InterPro" id="IPR007201">
    <property type="entry name" value="Mei2-like_Rrm_C"/>
</dbReference>
<keyword evidence="4" id="KW-1185">Reference proteome</keyword>
<dbReference type="InterPro" id="IPR012677">
    <property type="entry name" value="Nucleotide-bd_a/b_plait_sf"/>
</dbReference>
<dbReference type="InParanoid" id="C5L962"/>
<evidence type="ECO:0000313" key="4">
    <source>
        <dbReference type="Proteomes" id="UP000007800"/>
    </source>
</evidence>
<evidence type="ECO:0000313" key="3">
    <source>
        <dbReference type="EMBL" id="EER06710.1"/>
    </source>
</evidence>
<evidence type="ECO:0000256" key="1">
    <source>
        <dbReference type="PROSITE-ProRule" id="PRU00176"/>
    </source>
</evidence>
<accession>C5L962</accession>
<dbReference type="Proteomes" id="UP000007800">
    <property type="component" value="Unassembled WGS sequence"/>
</dbReference>
<dbReference type="SUPFAM" id="SSF54928">
    <property type="entry name" value="RNA-binding domain, RBD"/>
    <property type="match status" value="1"/>
</dbReference>
<gene>
    <name evidence="3" type="ORF">Pmar_PMAR007427</name>
</gene>
<dbReference type="GO" id="GO:0003723">
    <property type="term" value="F:RNA binding"/>
    <property type="evidence" value="ECO:0007669"/>
    <property type="project" value="UniProtKB-UniRule"/>
</dbReference>
<dbReference type="GeneID" id="9056417"/>
<dbReference type="InterPro" id="IPR035979">
    <property type="entry name" value="RBD_domain_sf"/>
</dbReference>
<dbReference type="PROSITE" id="PS50102">
    <property type="entry name" value="RRM"/>
    <property type="match status" value="1"/>
</dbReference>
<dbReference type="AlphaFoldDB" id="C5L962"/>
<dbReference type="OrthoDB" id="442561at2759"/>
<sequence length="274" mass="31015">MCSSSPSASTTSTKISNSYSSSIDCDLDCQLYNTFLHFGSSSVPSDCAVPEPQEESTFSRPRSRSCTRFQREPRRSSYRVGSDDETTAACVASHGEDNHEKFTTVMVHNLRPHCNVDYVEQVFNEVGLKGAFDFLYVPLNFKTREAVGFAFVNFVDQEHAQKMIDGFNNLILDDCMPLVVEPAKNQGLQAQIDHLKESPVNAADEEFRPRLFELGTGKRLEFPAPTNPRLPRRSHRHRRRVREYVPQKPKQTEVCDPYAQTHLDYSMALGDLLA</sequence>
<keyword evidence="1" id="KW-0694">RNA-binding</keyword>
<name>C5L962_PERM5</name>